<dbReference type="InterPro" id="IPR000465">
    <property type="entry name" value="XPA/RAD14"/>
</dbReference>
<dbReference type="SUPFAM" id="SSF46955">
    <property type="entry name" value="Putative DNA-binding domain"/>
    <property type="match status" value="1"/>
</dbReference>
<evidence type="ECO:0000256" key="10">
    <source>
        <dbReference type="ARBA" id="ARBA00072989"/>
    </source>
</evidence>
<comment type="subcellular location">
    <subcellularLocation>
        <location evidence="1">Nucleus</location>
    </subcellularLocation>
</comment>
<dbReference type="InterPro" id="IPR022656">
    <property type="entry name" value="XPA_C"/>
</dbReference>
<dbReference type="InterPro" id="IPR022658">
    <property type="entry name" value="XPA_CS"/>
</dbReference>
<dbReference type="InterPro" id="IPR022652">
    <property type="entry name" value="Znf_XPA_CS"/>
</dbReference>
<dbReference type="PROSITE" id="PS00753">
    <property type="entry name" value="XPA_2"/>
    <property type="match status" value="1"/>
</dbReference>
<keyword evidence="7" id="KW-0238">DNA-binding</keyword>
<evidence type="ECO:0000256" key="6">
    <source>
        <dbReference type="ARBA" id="ARBA00022833"/>
    </source>
</evidence>
<dbReference type="FunFam" id="3.90.530.10:FF:000003">
    <property type="entry name" value="Dna repair rad14 protein"/>
    <property type="match status" value="1"/>
</dbReference>
<evidence type="ECO:0000259" key="11">
    <source>
        <dbReference type="Pfam" id="PF05181"/>
    </source>
</evidence>
<proteinExistence type="inferred from homology"/>
<gene>
    <name evidence="12" type="primary">RAD14</name>
    <name evidence="12" type="ORF">C1Q_02863</name>
</gene>
<dbReference type="AlphaFoldDB" id="C7GRF0"/>
<evidence type="ECO:0000256" key="2">
    <source>
        <dbReference type="ARBA" id="ARBA00005548"/>
    </source>
</evidence>
<evidence type="ECO:0000313" key="12">
    <source>
        <dbReference type="EMBL" id="EEU06613.1"/>
    </source>
</evidence>
<organism evidence="12 13">
    <name type="scientific">Saccharomyces cerevisiae (strain JAY291)</name>
    <name type="common">Baker's yeast</name>
    <dbReference type="NCBI Taxonomy" id="574961"/>
    <lineage>
        <taxon>Eukaryota</taxon>
        <taxon>Fungi</taxon>
        <taxon>Dikarya</taxon>
        <taxon>Ascomycota</taxon>
        <taxon>Saccharomycotina</taxon>
        <taxon>Saccharomycetes</taxon>
        <taxon>Saccharomycetales</taxon>
        <taxon>Saccharomycetaceae</taxon>
        <taxon>Saccharomyces</taxon>
    </lineage>
</organism>
<dbReference type="PANTHER" id="PTHR10142">
    <property type="entry name" value="DNA REPAIR PROTEIN COMPLEMENTING XP-A CELLS"/>
    <property type="match status" value="1"/>
</dbReference>
<dbReference type="EMBL" id="ACFL01000141">
    <property type="protein sequence ID" value="EEU06613.1"/>
    <property type="molecule type" value="Genomic_DNA"/>
</dbReference>
<dbReference type="GO" id="GO:0000715">
    <property type="term" value="P:nucleotide-excision repair, DNA damage recognition"/>
    <property type="evidence" value="ECO:0007669"/>
    <property type="project" value="TreeGrafter"/>
</dbReference>
<accession>C7GRF0</accession>
<evidence type="ECO:0000256" key="8">
    <source>
        <dbReference type="ARBA" id="ARBA00023204"/>
    </source>
</evidence>
<evidence type="ECO:0000256" key="4">
    <source>
        <dbReference type="ARBA" id="ARBA00022763"/>
    </source>
</evidence>
<keyword evidence="3" id="KW-0479">Metal-binding</keyword>
<evidence type="ECO:0000256" key="7">
    <source>
        <dbReference type="ARBA" id="ARBA00023125"/>
    </source>
</evidence>
<dbReference type="GO" id="GO:1901255">
    <property type="term" value="P:nucleotide-excision repair involved in interstrand cross-link repair"/>
    <property type="evidence" value="ECO:0007669"/>
    <property type="project" value="TreeGrafter"/>
</dbReference>
<dbReference type="Proteomes" id="UP000008073">
    <property type="component" value="Unassembled WGS sequence"/>
</dbReference>
<protein>
    <recommendedName>
        <fullName evidence="10">DNA repair protein RAD14</fullName>
    </recommendedName>
</protein>
<keyword evidence="6" id="KW-0862">Zinc</keyword>
<comment type="similarity">
    <text evidence="2">Belongs to the XPA family.</text>
</comment>
<keyword evidence="4" id="KW-0227">DNA damage</keyword>
<dbReference type="GO" id="GO:0008270">
    <property type="term" value="F:zinc ion binding"/>
    <property type="evidence" value="ECO:0007669"/>
    <property type="project" value="UniProtKB-KW"/>
</dbReference>
<dbReference type="PANTHER" id="PTHR10142:SF0">
    <property type="entry name" value="DNA REPAIR PROTEIN COMPLEMENTING XP-A CELLS"/>
    <property type="match status" value="1"/>
</dbReference>
<keyword evidence="8" id="KW-0234">DNA repair</keyword>
<dbReference type="PROSITE" id="PS00752">
    <property type="entry name" value="XPA_1"/>
    <property type="match status" value="1"/>
</dbReference>
<evidence type="ECO:0000256" key="1">
    <source>
        <dbReference type="ARBA" id="ARBA00004123"/>
    </source>
</evidence>
<reference evidence="12 13" key="1">
    <citation type="journal article" date="2009" name="Genome Res.">
        <title>Genome structure of a Saccharomyces cerevisiae strain widely used in bioethanol production.</title>
        <authorList>
            <person name="Argueso J.L."/>
            <person name="Carazzolle M.F."/>
            <person name="Mieczkowski P.A."/>
            <person name="Duarte F.M."/>
            <person name="Netto O.V."/>
            <person name="Missawa S.K."/>
            <person name="Galzerani F."/>
            <person name="Costa G.G."/>
            <person name="Vidal R.O."/>
            <person name="Noronha M.F."/>
            <person name="Dominska M."/>
            <person name="Andrietta M.G."/>
            <person name="Andrietta S.R."/>
            <person name="Cunha A.F."/>
            <person name="Gomes L.H."/>
            <person name="Tavares F.C."/>
            <person name="Alcarde A.R."/>
            <person name="Dietrich F.S."/>
            <person name="McCusker J.H."/>
            <person name="Petes T.D."/>
            <person name="Pereira G.A."/>
        </authorList>
    </citation>
    <scope>NUCLEOTIDE SEQUENCE [LARGE SCALE GENOMIC DNA]</scope>
    <source>
        <strain evidence="12 13">JAY291</strain>
    </source>
</reference>
<evidence type="ECO:0000256" key="5">
    <source>
        <dbReference type="ARBA" id="ARBA00022771"/>
    </source>
</evidence>
<sequence>MTPEQKAKLVEANRKLAIERLRKRGILSSDQLNRIESRNEPLKTRPLAVTSGSNRDDNAAAAVHVPNHNGQPSALANTNTNTTSLYGSGVVDGSKRDASVLDKRPTDRIRPSIRKQDYIEYDFATMQNLNGGYINPKDKLPNSDFTDDQEFESEFGSKKQKTLQDWKKEQLERKMLYENAPPPEHISKAPKCIECHINIEMDPVLHDVFKLQVCKQCSKEHPEKYALLTKTECKEDYFLTDPELNDEDLFHRLEKPNPHSGTFARMQLFVRCEVEAFAFKKWGGEEGLDEEWQRREEGKAHRREKKYEKKIKEMRLKTRAQEYTNRLREKKHGKAHIHHFSDPVDGGIDEDGYQIQRRRCTDCGLETEEIDI</sequence>
<dbReference type="NCBIfam" id="TIGR00598">
    <property type="entry name" value="rad14"/>
    <property type="match status" value="1"/>
</dbReference>
<dbReference type="CDD" id="cd21077">
    <property type="entry name" value="DBD_Rad14"/>
    <property type="match status" value="1"/>
</dbReference>
<evidence type="ECO:0000256" key="9">
    <source>
        <dbReference type="ARBA" id="ARBA00023242"/>
    </source>
</evidence>
<dbReference type="Gene3D" id="3.90.530.10">
    <property type="entry name" value="XPA C-terminal domain"/>
    <property type="match status" value="1"/>
</dbReference>
<dbReference type="InterPro" id="IPR037129">
    <property type="entry name" value="XPA_sf"/>
</dbReference>
<dbReference type="GO" id="GO:0006284">
    <property type="term" value="P:base-excision repair"/>
    <property type="evidence" value="ECO:0007669"/>
    <property type="project" value="TreeGrafter"/>
</dbReference>
<dbReference type="GO" id="GO:0000110">
    <property type="term" value="C:nucleotide-excision repair factor 1 complex"/>
    <property type="evidence" value="ECO:0007669"/>
    <property type="project" value="TreeGrafter"/>
</dbReference>
<dbReference type="GO" id="GO:0003684">
    <property type="term" value="F:damaged DNA binding"/>
    <property type="evidence" value="ECO:0007669"/>
    <property type="project" value="InterPro"/>
</dbReference>
<dbReference type="Pfam" id="PF05181">
    <property type="entry name" value="XPA_C"/>
    <property type="match status" value="1"/>
</dbReference>
<feature type="domain" description="XPA C-terminal" evidence="11">
    <location>
        <begin position="224"/>
        <end position="274"/>
    </location>
</feature>
<keyword evidence="5" id="KW-0863">Zinc-finger</keyword>
<dbReference type="GO" id="GO:0070914">
    <property type="term" value="P:UV-damage excision repair"/>
    <property type="evidence" value="ECO:0007669"/>
    <property type="project" value="TreeGrafter"/>
</dbReference>
<evidence type="ECO:0000313" key="13">
    <source>
        <dbReference type="Proteomes" id="UP000008073"/>
    </source>
</evidence>
<keyword evidence="9" id="KW-0539">Nucleus</keyword>
<dbReference type="InterPro" id="IPR009061">
    <property type="entry name" value="DNA-bd_dom_put_sf"/>
</dbReference>
<evidence type="ECO:0000256" key="3">
    <source>
        <dbReference type="ARBA" id="ARBA00022723"/>
    </source>
</evidence>
<name>C7GRF0_YEAS2</name>
<dbReference type="OrthoDB" id="5368863at2759"/>
<comment type="caution">
    <text evidence="12">The sequence shown here is derived from an EMBL/GenBank/DDBJ whole genome shotgun (WGS) entry which is preliminary data.</text>
</comment>